<accession>A0A9P3GDB1</accession>
<sequence length="232" mass="25542">MADYSELQGIGEVAYDVAKDVLSAGADVSQVGRGALKVKKYFDPTEATRTLNNGRRLLCDGMITLETHQDVINARDKVQLTDNHDVLQRHGDELKTEIEKPVPLLKRMINPLRPVRLRNKAEEFYTAASGFDAEAKRISALGRGKKMNEEAKAALAEELQAGDLTLHANGSEDTLGVRDDTYERDPQRGPVVTSFGFAATSSPGEGNFRVITPKPSFASELRRNPWEDTATN</sequence>
<dbReference type="AlphaFoldDB" id="A0A9P3GDB1"/>
<dbReference type="EMBL" id="BPQB01000028">
    <property type="protein sequence ID" value="GJE92798.1"/>
    <property type="molecule type" value="Genomic_DNA"/>
</dbReference>
<protein>
    <submittedName>
        <fullName evidence="2">Uncharacterized protein</fullName>
    </submittedName>
</protein>
<evidence type="ECO:0000256" key="1">
    <source>
        <dbReference type="SAM" id="MobiDB-lite"/>
    </source>
</evidence>
<reference evidence="2 3" key="1">
    <citation type="submission" date="2021-08" db="EMBL/GenBank/DDBJ databases">
        <title>Draft Genome Sequence of Phanerochaete sordida strain YK-624.</title>
        <authorList>
            <person name="Mori T."/>
            <person name="Dohra H."/>
            <person name="Suzuki T."/>
            <person name="Kawagishi H."/>
            <person name="Hirai H."/>
        </authorList>
    </citation>
    <scope>NUCLEOTIDE SEQUENCE [LARGE SCALE GENOMIC DNA]</scope>
    <source>
        <strain evidence="2 3">YK-624</strain>
    </source>
</reference>
<evidence type="ECO:0000313" key="2">
    <source>
        <dbReference type="EMBL" id="GJE92798.1"/>
    </source>
</evidence>
<dbReference type="Proteomes" id="UP000703269">
    <property type="component" value="Unassembled WGS sequence"/>
</dbReference>
<gene>
    <name evidence="2" type="ORF">PsYK624_089550</name>
</gene>
<comment type="caution">
    <text evidence="2">The sequence shown here is derived from an EMBL/GenBank/DDBJ whole genome shotgun (WGS) entry which is preliminary data.</text>
</comment>
<dbReference type="OrthoDB" id="10565477at2759"/>
<feature type="compositionally biased region" description="Basic and acidic residues" evidence="1">
    <location>
        <begin position="175"/>
        <end position="187"/>
    </location>
</feature>
<feature type="region of interest" description="Disordered" evidence="1">
    <location>
        <begin position="165"/>
        <end position="189"/>
    </location>
</feature>
<evidence type="ECO:0000313" key="3">
    <source>
        <dbReference type="Proteomes" id="UP000703269"/>
    </source>
</evidence>
<organism evidence="2 3">
    <name type="scientific">Phanerochaete sordida</name>
    <dbReference type="NCBI Taxonomy" id="48140"/>
    <lineage>
        <taxon>Eukaryota</taxon>
        <taxon>Fungi</taxon>
        <taxon>Dikarya</taxon>
        <taxon>Basidiomycota</taxon>
        <taxon>Agaricomycotina</taxon>
        <taxon>Agaricomycetes</taxon>
        <taxon>Polyporales</taxon>
        <taxon>Phanerochaetaceae</taxon>
        <taxon>Phanerochaete</taxon>
    </lineage>
</organism>
<proteinExistence type="predicted"/>
<keyword evidence="3" id="KW-1185">Reference proteome</keyword>
<name>A0A9P3GDB1_9APHY</name>